<sequence>MGDIEQSLNGQLRYDKVPKKEVESWLRKAKNIIEETQRIEDKFSKGNYFLRGWRGKLVDEKIQEVKGVYDQGVFSAGLVIDAPDEIGLPLPTSEMVGEASLKEKIWKHLISGKVRKIGVWGMHGKVLQKMLKGKKRDVLILDDVWKEISIEEVGIPKPTAMDGCKLVLTTRSMEVAPSKGCEEIKVEPLSEMEAFDLFLNKVGSELLDIPTLQSTLKQTVKQCDGLPLAIVTPAP</sequence>
<dbReference type="Proteomes" id="UP001164250">
    <property type="component" value="Chromosome 3"/>
</dbReference>
<organism evidence="1 2">
    <name type="scientific">Pistacia atlantica</name>
    <dbReference type="NCBI Taxonomy" id="434234"/>
    <lineage>
        <taxon>Eukaryota</taxon>
        <taxon>Viridiplantae</taxon>
        <taxon>Streptophyta</taxon>
        <taxon>Embryophyta</taxon>
        <taxon>Tracheophyta</taxon>
        <taxon>Spermatophyta</taxon>
        <taxon>Magnoliopsida</taxon>
        <taxon>eudicotyledons</taxon>
        <taxon>Gunneridae</taxon>
        <taxon>Pentapetalae</taxon>
        <taxon>rosids</taxon>
        <taxon>malvids</taxon>
        <taxon>Sapindales</taxon>
        <taxon>Anacardiaceae</taxon>
        <taxon>Pistacia</taxon>
    </lineage>
</organism>
<dbReference type="EMBL" id="CM047899">
    <property type="protein sequence ID" value="KAJ0102865.1"/>
    <property type="molecule type" value="Genomic_DNA"/>
</dbReference>
<comment type="caution">
    <text evidence="1">The sequence shown here is derived from an EMBL/GenBank/DDBJ whole genome shotgun (WGS) entry which is preliminary data.</text>
</comment>
<evidence type="ECO:0000313" key="1">
    <source>
        <dbReference type="EMBL" id="KAJ0102865.1"/>
    </source>
</evidence>
<reference evidence="2" key="1">
    <citation type="journal article" date="2023" name="G3 (Bethesda)">
        <title>Genome assembly and association tests identify interacting loci associated with vigor, precocity, and sex in interspecific pistachio rootstocks.</title>
        <authorList>
            <person name="Palmer W."/>
            <person name="Jacygrad E."/>
            <person name="Sagayaradj S."/>
            <person name="Cavanaugh K."/>
            <person name="Han R."/>
            <person name="Bertier L."/>
            <person name="Beede B."/>
            <person name="Kafkas S."/>
            <person name="Golino D."/>
            <person name="Preece J."/>
            <person name="Michelmore R."/>
        </authorList>
    </citation>
    <scope>NUCLEOTIDE SEQUENCE [LARGE SCALE GENOMIC DNA]</scope>
</reference>
<accession>A0ACC1BV93</accession>
<keyword evidence="2" id="KW-1185">Reference proteome</keyword>
<name>A0ACC1BV93_9ROSI</name>
<evidence type="ECO:0000313" key="2">
    <source>
        <dbReference type="Proteomes" id="UP001164250"/>
    </source>
</evidence>
<proteinExistence type="predicted"/>
<protein>
    <submittedName>
        <fullName evidence="1">Uncharacterized protein</fullName>
    </submittedName>
</protein>
<gene>
    <name evidence="1" type="ORF">Patl1_04585</name>
</gene>